<evidence type="ECO:0000256" key="6">
    <source>
        <dbReference type="RuleBase" id="RU003983"/>
    </source>
</evidence>
<keyword evidence="1 6" id="KW-0645">Protease</keyword>
<protein>
    <recommendedName>
        <fullName evidence="8">Peptidase M48 domain-containing protein</fullName>
    </recommendedName>
</protein>
<dbReference type="HOGENOM" id="CLU_056387_0_0_1"/>
<name>A0A059EYG2_9MICR</name>
<keyword evidence="5 6" id="KW-0482">Metalloprotease</keyword>
<dbReference type="GO" id="GO:0004222">
    <property type="term" value="F:metalloendopeptidase activity"/>
    <property type="evidence" value="ECO:0007669"/>
    <property type="project" value="InterPro"/>
</dbReference>
<feature type="non-terminal residue" evidence="9">
    <location>
        <position position="1"/>
    </location>
</feature>
<dbReference type="InterPro" id="IPR001915">
    <property type="entry name" value="Peptidase_M48"/>
</dbReference>
<evidence type="ECO:0000256" key="2">
    <source>
        <dbReference type="ARBA" id="ARBA00022723"/>
    </source>
</evidence>
<dbReference type="Pfam" id="PF01435">
    <property type="entry name" value="Peptidase_M48"/>
    <property type="match status" value="1"/>
</dbReference>
<reference evidence="9 10" key="2">
    <citation type="submission" date="2014-03" db="EMBL/GenBank/DDBJ databases">
        <title>The Genome Sequence of Anncaliia algerae insect isolate PRA339.</title>
        <authorList>
            <consortium name="The Broad Institute Genome Sequencing Platform"/>
            <consortium name="The Broad Institute Genome Sequencing Center for Infectious Disease"/>
            <person name="Cuomo C."/>
            <person name="Becnel J."/>
            <person name="Sanscrainte N."/>
            <person name="Walker B."/>
            <person name="Young S.K."/>
            <person name="Zeng Q."/>
            <person name="Gargeya S."/>
            <person name="Fitzgerald M."/>
            <person name="Haas B."/>
            <person name="Abouelleil A."/>
            <person name="Alvarado L."/>
            <person name="Arachchi H.M."/>
            <person name="Berlin A.M."/>
            <person name="Chapman S.B."/>
            <person name="Dewar J."/>
            <person name="Goldberg J."/>
            <person name="Griggs A."/>
            <person name="Gujja S."/>
            <person name="Hansen M."/>
            <person name="Howarth C."/>
            <person name="Imamovic A."/>
            <person name="Larimer J."/>
            <person name="McCowan C."/>
            <person name="Murphy C."/>
            <person name="Neiman D."/>
            <person name="Pearson M."/>
            <person name="Priest M."/>
            <person name="Roberts A."/>
            <person name="Saif S."/>
            <person name="Shea T."/>
            <person name="Sisk P."/>
            <person name="Sykes S."/>
            <person name="Wortman J."/>
            <person name="Nusbaum C."/>
            <person name="Birren B."/>
        </authorList>
    </citation>
    <scope>NUCLEOTIDE SEQUENCE [LARGE SCALE GENOMIC DNA]</scope>
    <source>
        <strain evidence="9 10">PRA339</strain>
    </source>
</reference>
<keyword evidence="4 6" id="KW-0862">Zinc</keyword>
<keyword evidence="7" id="KW-1133">Transmembrane helix</keyword>
<keyword evidence="7" id="KW-0472">Membrane</keyword>
<dbReference type="AlphaFoldDB" id="A0A059EYG2"/>
<keyword evidence="3 6" id="KW-0378">Hydrolase</keyword>
<gene>
    <name evidence="9" type="ORF">H312_02649</name>
</gene>
<keyword evidence="2" id="KW-0479">Metal-binding</keyword>
<evidence type="ECO:0000256" key="1">
    <source>
        <dbReference type="ARBA" id="ARBA00022670"/>
    </source>
</evidence>
<feature type="transmembrane region" description="Helical" evidence="7">
    <location>
        <begin position="281"/>
        <end position="302"/>
    </location>
</feature>
<dbReference type="STRING" id="1288291.A0A059EYG2"/>
<evidence type="ECO:0000313" key="9">
    <source>
        <dbReference type="EMBL" id="KCZ79960.1"/>
    </source>
</evidence>
<dbReference type="OrthoDB" id="2191578at2759"/>
<keyword evidence="7" id="KW-0812">Transmembrane</keyword>
<keyword evidence="10" id="KW-1185">Reference proteome</keyword>
<dbReference type="EMBL" id="KK365215">
    <property type="protein sequence ID" value="KCZ79960.1"/>
    <property type="molecule type" value="Genomic_DNA"/>
</dbReference>
<proteinExistence type="inferred from homology"/>
<dbReference type="GO" id="GO:0046872">
    <property type="term" value="F:metal ion binding"/>
    <property type="evidence" value="ECO:0007669"/>
    <property type="project" value="UniProtKB-KW"/>
</dbReference>
<dbReference type="Proteomes" id="UP000030655">
    <property type="component" value="Unassembled WGS sequence"/>
</dbReference>
<evidence type="ECO:0000256" key="5">
    <source>
        <dbReference type="ARBA" id="ARBA00023049"/>
    </source>
</evidence>
<evidence type="ECO:0000256" key="3">
    <source>
        <dbReference type="ARBA" id="ARBA00022801"/>
    </source>
</evidence>
<comment type="similarity">
    <text evidence="6">Belongs to the peptidase M48 family.</text>
</comment>
<sequence>VNYDDNIKYKELINAYEEYNSNEIFTSKLLLLYLLGLILLILIVIWGNLLFYTQTTQNIALFFTKLLSSDRLPVDKDSIFTLESLRAFSFQFIQLYFVITFFGAPILLFILLYLILFFNQAEVMQLLIPSNTFDFGLKYIVMYFSILWIISILMSFLILYLMSFASEDPKSVLSNNCYKLASENFDYIIVLKNGQLNFANGLIFNQKFLLILGDINNFTEEEVFACILHEIGHRKSTYLIVLMLLQLFVTIFVSGIIYLLIDNYVNQTYSEGFSSLKVTFLIINLPIISILTGLILNYFSFIGEYHADLHVKESGYSDHLANALLKLNIKNSMPSKMNYFTNLLLSSHPCNYFRIKNIY</sequence>
<feature type="transmembrane region" description="Helical" evidence="7">
    <location>
        <begin position="238"/>
        <end position="261"/>
    </location>
</feature>
<evidence type="ECO:0000259" key="8">
    <source>
        <dbReference type="Pfam" id="PF01435"/>
    </source>
</evidence>
<comment type="cofactor">
    <cofactor evidence="6">
        <name>Zn(2+)</name>
        <dbReference type="ChEBI" id="CHEBI:29105"/>
    </cofactor>
    <text evidence="6">Binds 1 zinc ion per subunit.</text>
</comment>
<feature type="transmembrane region" description="Helical" evidence="7">
    <location>
        <begin position="30"/>
        <end position="52"/>
    </location>
</feature>
<dbReference type="VEuPathDB" id="MicrosporidiaDB:H312_02649"/>
<evidence type="ECO:0000256" key="4">
    <source>
        <dbReference type="ARBA" id="ARBA00022833"/>
    </source>
</evidence>
<dbReference type="GO" id="GO:0006508">
    <property type="term" value="P:proteolysis"/>
    <property type="evidence" value="ECO:0007669"/>
    <property type="project" value="UniProtKB-KW"/>
</dbReference>
<feature type="transmembrane region" description="Helical" evidence="7">
    <location>
        <begin position="139"/>
        <end position="161"/>
    </location>
</feature>
<reference evidence="10" key="1">
    <citation type="submission" date="2013-02" db="EMBL/GenBank/DDBJ databases">
        <authorList>
            <consortium name="The Broad Institute Genome Sequencing Platform"/>
            <person name="Cuomo C."/>
            <person name="Becnel J."/>
            <person name="Sanscrainte N."/>
            <person name="Walker B."/>
            <person name="Young S.K."/>
            <person name="Zeng Q."/>
            <person name="Gargeya S."/>
            <person name="Fitzgerald M."/>
            <person name="Haas B."/>
            <person name="Abouelleil A."/>
            <person name="Alvarado L."/>
            <person name="Arachchi H.M."/>
            <person name="Berlin A.M."/>
            <person name="Chapman S.B."/>
            <person name="Dewar J."/>
            <person name="Goldberg J."/>
            <person name="Griggs A."/>
            <person name="Gujja S."/>
            <person name="Hansen M."/>
            <person name="Howarth C."/>
            <person name="Imamovic A."/>
            <person name="Larimer J."/>
            <person name="McCowan C."/>
            <person name="Murphy C."/>
            <person name="Neiman D."/>
            <person name="Pearson M."/>
            <person name="Priest M."/>
            <person name="Roberts A."/>
            <person name="Saif S."/>
            <person name="Shea T."/>
            <person name="Sisk P."/>
            <person name="Sykes S."/>
            <person name="Wortman J."/>
            <person name="Nusbaum C."/>
            <person name="Birren B."/>
        </authorList>
    </citation>
    <scope>NUCLEOTIDE SEQUENCE [LARGE SCALE GENOMIC DNA]</scope>
    <source>
        <strain evidence="10">PRA339</strain>
    </source>
</reference>
<feature type="domain" description="Peptidase M48" evidence="8">
    <location>
        <begin position="181"/>
        <end position="358"/>
    </location>
</feature>
<organism evidence="9 10">
    <name type="scientific">Anncaliia algerae PRA339</name>
    <dbReference type="NCBI Taxonomy" id="1288291"/>
    <lineage>
        <taxon>Eukaryota</taxon>
        <taxon>Fungi</taxon>
        <taxon>Fungi incertae sedis</taxon>
        <taxon>Microsporidia</taxon>
        <taxon>Tubulinosematoidea</taxon>
        <taxon>Tubulinosematidae</taxon>
        <taxon>Anncaliia</taxon>
    </lineage>
</organism>
<accession>A0A059EYG2</accession>
<evidence type="ECO:0000256" key="7">
    <source>
        <dbReference type="SAM" id="Phobius"/>
    </source>
</evidence>
<evidence type="ECO:0000313" key="10">
    <source>
        <dbReference type="Proteomes" id="UP000030655"/>
    </source>
</evidence>
<feature type="transmembrane region" description="Helical" evidence="7">
    <location>
        <begin position="95"/>
        <end position="119"/>
    </location>
</feature>